<protein>
    <submittedName>
        <fullName evidence="1">Uncharacterized protein</fullName>
    </submittedName>
</protein>
<gene>
    <name evidence="1" type="ORF">Sradi_5825400</name>
</gene>
<dbReference type="EMBL" id="JACGWJ010000027">
    <property type="protein sequence ID" value="KAL0308831.1"/>
    <property type="molecule type" value="Genomic_DNA"/>
</dbReference>
<dbReference type="AlphaFoldDB" id="A0AAW2KSX6"/>
<evidence type="ECO:0000313" key="1">
    <source>
        <dbReference type="EMBL" id="KAL0308831.1"/>
    </source>
</evidence>
<comment type="caution">
    <text evidence="1">The sequence shown here is derived from an EMBL/GenBank/DDBJ whole genome shotgun (WGS) entry which is preliminary data.</text>
</comment>
<reference evidence="1" key="2">
    <citation type="journal article" date="2024" name="Plant">
        <title>Genomic evolution and insights into agronomic trait innovations of Sesamum species.</title>
        <authorList>
            <person name="Miao H."/>
            <person name="Wang L."/>
            <person name="Qu L."/>
            <person name="Liu H."/>
            <person name="Sun Y."/>
            <person name="Le M."/>
            <person name="Wang Q."/>
            <person name="Wei S."/>
            <person name="Zheng Y."/>
            <person name="Lin W."/>
            <person name="Duan Y."/>
            <person name="Cao H."/>
            <person name="Xiong S."/>
            <person name="Wang X."/>
            <person name="Wei L."/>
            <person name="Li C."/>
            <person name="Ma Q."/>
            <person name="Ju M."/>
            <person name="Zhao R."/>
            <person name="Li G."/>
            <person name="Mu C."/>
            <person name="Tian Q."/>
            <person name="Mei H."/>
            <person name="Zhang T."/>
            <person name="Gao T."/>
            <person name="Zhang H."/>
        </authorList>
    </citation>
    <scope>NUCLEOTIDE SEQUENCE</scope>
    <source>
        <strain evidence="1">G02</strain>
    </source>
</reference>
<name>A0AAW2KSX6_SESRA</name>
<proteinExistence type="predicted"/>
<accession>A0AAW2KSX6</accession>
<sequence length="101" mass="11157">MFGACQCSGEDEFSEYCVGNSSSMDDWMGLKLLSYDVEVVGYTAVQAARDLKSVEEVTKNVRSSTLSMSTAGTRKNIFKPIIRGDMSASRGKTARFKHQWA</sequence>
<reference evidence="1" key="1">
    <citation type="submission" date="2020-06" db="EMBL/GenBank/DDBJ databases">
        <authorList>
            <person name="Li T."/>
            <person name="Hu X."/>
            <person name="Zhang T."/>
            <person name="Song X."/>
            <person name="Zhang H."/>
            <person name="Dai N."/>
            <person name="Sheng W."/>
            <person name="Hou X."/>
            <person name="Wei L."/>
        </authorList>
    </citation>
    <scope>NUCLEOTIDE SEQUENCE</scope>
    <source>
        <strain evidence="1">G02</strain>
        <tissue evidence="1">Leaf</tissue>
    </source>
</reference>
<organism evidence="1">
    <name type="scientific">Sesamum radiatum</name>
    <name type="common">Black benniseed</name>
    <dbReference type="NCBI Taxonomy" id="300843"/>
    <lineage>
        <taxon>Eukaryota</taxon>
        <taxon>Viridiplantae</taxon>
        <taxon>Streptophyta</taxon>
        <taxon>Embryophyta</taxon>
        <taxon>Tracheophyta</taxon>
        <taxon>Spermatophyta</taxon>
        <taxon>Magnoliopsida</taxon>
        <taxon>eudicotyledons</taxon>
        <taxon>Gunneridae</taxon>
        <taxon>Pentapetalae</taxon>
        <taxon>asterids</taxon>
        <taxon>lamiids</taxon>
        <taxon>Lamiales</taxon>
        <taxon>Pedaliaceae</taxon>
        <taxon>Sesamum</taxon>
    </lineage>
</organism>